<dbReference type="Proteomes" id="UP000291269">
    <property type="component" value="Unassembled WGS sequence"/>
</dbReference>
<dbReference type="OrthoDB" id="9798098at2"/>
<reference evidence="5 6" key="1">
    <citation type="journal article" date="2019" name="Gut">
        <title>Antibiotics-induced monodominance of a novel gut bacterial order.</title>
        <authorList>
            <person name="Hildebrand F."/>
            <person name="Moitinho-Silva L."/>
            <person name="Blasche S."/>
            <person name="Jahn M.T."/>
            <person name="Gossmann T.I."/>
            <person name="Heuerta-Cepas J."/>
            <person name="Hercog R."/>
            <person name="Luetge M."/>
            <person name="Bahram M."/>
            <person name="Pryszlak A."/>
            <person name="Alves R.J."/>
            <person name="Waszak S.M."/>
            <person name="Zhu A."/>
            <person name="Ye L."/>
            <person name="Costea P.I."/>
            <person name="Aalvink S."/>
            <person name="Belzer C."/>
            <person name="Forslund S.K."/>
            <person name="Sunagawa S."/>
            <person name="Hentschel U."/>
            <person name="Merten C."/>
            <person name="Patil K.R."/>
            <person name="Benes V."/>
            <person name="Bork P."/>
        </authorList>
    </citation>
    <scope>NUCLEOTIDE SEQUENCE [LARGE SCALE GENOMIC DNA]</scope>
    <source>
        <strain evidence="5 6">HDS1380</strain>
    </source>
</reference>
<dbReference type="InterPro" id="IPR050340">
    <property type="entry name" value="Cytosolic_Fe-S_CAF"/>
</dbReference>
<evidence type="ECO:0000256" key="3">
    <source>
        <dbReference type="ARBA" id="ARBA00023014"/>
    </source>
</evidence>
<dbReference type="SUPFAM" id="SSF53920">
    <property type="entry name" value="Fe-only hydrogenase"/>
    <property type="match status" value="1"/>
</dbReference>
<proteinExistence type="predicted"/>
<keyword evidence="2" id="KW-0408">Iron</keyword>
<name>A0A4Q2K9E7_9FIRM</name>
<dbReference type="InterPro" id="IPR009016">
    <property type="entry name" value="Fe_hydrogenase"/>
</dbReference>
<dbReference type="CDD" id="cd10549">
    <property type="entry name" value="MtMvhB_like"/>
    <property type="match status" value="1"/>
</dbReference>
<dbReference type="InterPro" id="IPR027631">
    <property type="entry name" value="Mono_FeFe_hydrog"/>
</dbReference>
<organism evidence="5 6">
    <name type="scientific">Candidatus Borkfalkia ceftriaxoniphila</name>
    <dbReference type="NCBI Taxonomy" id="2508949"/>
    <lineage>
        <taxon>Bacteria</taxon>
        <taxon>Bacillati</taxon>
        <taxon>Bacillota</taxon>
        <taxon>Clostridia</taxon>
        <taxon>Christensenellales</taxon>
        <taxon>Christensenellaceae</taxon>
        <taxon>Candidatus Borkfalkia</taxon>
    </lineage>
</organism>
<dbReference type="Pfam" id="PF13237">
    <property type="entry name" value="Fer4_10"/>
    <property type="match status" value="1"/>
</dbReference>
<feature type="domain" description="4Fe-4S ferredoxin-type" evidence="4">
    <location>
        <begin position="119"/>
        <end position="148"/>
    </location>
</feature>
<dbReference type="InterPro" id="IPR004108">
    <property type="entry name" value="Fe_hydrogenase_lsu_C"/>
</dbReference>
<feature type="domain" description="4Fe-4S ferredoxin-type" evidence="4">
    <location>
        <begin position="89"/>
        <end position="118"/>
    </location>
</feature>
<evidence type="ECO:0000256" key="2">
    <source>
        <dbReference type="ARBA" id="ARBA00023004"/>
    </source>
</evidence>
<keyword evidence="6" id="KW-1185">Reference proteome</keyword>
<dbReference type="Gene3D" id="3.30.70.20">
    <property type="match status" value="2"/>
</dbReference>
<feature type="domain" description="4Fe-4S ferredoxin-type" evidence="4">
    <location>
        <begin position="165"/>
        <end position="194"/>
    </location>
</feature>
<gene>
    <name evidence="5" type="ORF">ESZ91_02085</name>
</gene>
<comment type="caution">
    <text evidence="5">The sequence shown here is derived from an EMBL/GenBank/DDBJ whole genome shotgun (WGS) entry which is preliminary data.</text>
</comment>
<dbReference type="GO" id="GO:0046872">
    <property type="term" value="F:metal ion binding"/>
    <property type="evidence" value="ECO:0007669"/>
    <property type="project" value="UniProtKB-KW"/>
</dbReference>
<dbReference type="Gene3D" id="3.40.950.10">
    <property type="entry name" value="Fe-only Hydrogenase (Larger Subunit), Chain L, domain 3"/>
    <property type="match status" value="1"/>
</dbReference>
<keyword evidence="3" id="KW-0411">Iron-sulfur</keyword>
<evidence type="ECO:0000256" key="1">
    <source>
        <dbReference type="ARBA" id="ARBA00022723"/>
    </source>
</evidence>
<evidence type="ECO:0000313" key="6">
    <source>
        <dbReference type="Proteomes" id="UP000291269"/>
    </source>
</evidence>
<dbReference type="InterPro" id="IPR017896">
    <property type="entry name" value="4Fe4S_Fe-S-bd"/>
</dbReference>
<dbReference type="InterPro" id="IPR017900">
    <property type="entry name" value="4Fe4S_Fe_S_CS"/>
</dbReference>
<keyword evidence="1" id="KW-0479">Metal-binding</keyword>
<dbReference type="PROSITE" id="PS51379">
    <property type="entry name" value="4FE4S_FER_2"/>
    <property type="match status" value="3"/>
</dbReference>
<evidence type="ECO:0000313" key="5">
    <source>
        <dbReference type="EMBL" id="RXZ61195.1"/>
    </source>
</evidence>
<accession>A0A4Q2K9E7</accession>
<evidence type="ECO:0000259" key="4">
    <source>
        <dbReference type="PROSITE" id="PS51379"/>
    </source>
</evidence>
<dbReference type="AlphaFoldDB" id="A0A4Q2K9E7"/>
<dbReference type="Pfam" id="PF02906">
    <property type="entry name" value="Fe_hyd_lg_C"/>
    <property type="match status" value="1"/>
</dbReference>
<dbReference type="RefSeq" id="WP_129223639.1">
    <property type="nucleotide sequence ID" value="NZ_SDOZ01000002.1"/>
</dbReference>
<dbReference type="GO" id="GO:0051536">
    <property type="term" value="F:iron-sulfur cluster binding"/>
    <property type="evidence" value="ECO:0007669"/>
    <property type="project" value="UniProtKB-KW"/>
</dbReference>
<sequence length="479" mass="52677">MRIFDTSVQKLKYLVLKALIKNEYEHCYDNVYIDIPKEISPGPKAEMRCCIYKERAIVQERIKLALGGNKNNPNVVEVIDIACDECPIGGVFVTPSCRGCIVHRCKEACPKDAIQIIDRKAVIDKSKCIECGKCTQACPYSAIIAQKRPCVTSCKVKAINVDENKKARIDNDKCISCGACVYQCPFGAIVDKSMIMESIDILKKSENNRKYNVYAVIAPSIVSQFKYAKIEQVVTGIRKLGFHQVVEAALGADITLYHEAREWKEKGVLTTSCCPSFVLFVEKNFPDLKKYVSSSVSPMVETAMLIKRTDPTGKVIFIGPCASKKLEYKQEKTKGAIDSVLSFEELQAFLDARDIEVGALEETALDNASFYGRIFAKSGGIAQGVADVAAGMGVEGIKPVAMNGIDECRANLLKLKMGRAAENFFEGMACDGGCLNGALCLNHGPKNVVDVDKYGASAKEKDIENSVKLYKLSLKEEEN</sequence>
<dbReference type="PANTHER" id="PTHR11615">
    <property type="entry name" value="NITRATE, FORMATE, IRON DEHYDROGENASE"/>
    <property type="match status" value="1"/>
</dbReference>
<dbReference type="PROSITE" id="PS00198">
    <property type="entry name" value="4FE4S_FER_1"/>
    <property type="match status" value="2"/>
</dbReference>
<dbReference type="NCBIfam" id="TIGR04105">
    <property type="entry name" value="FeFe_hydrog_B1"/>
    <property type="match status" value="1"/>
</dbReference>
<dbReference type="SUPFAM" id="SSF54862">
    <property type="entry name" value="4Fe-4S ferredoxins"/>
    <property type="match status" value="1"/>
</dbReference>
<dbReference type="EMBL" id="SDOZ01000002">
    <property type="protein sequence ID" value="RXZ61195.1"/>
    <property type="molecule type" value="Genomic_DNA"/>
</dbReference>
<protein>
    <submittedName>
        <fullName evidence="5">4Fe-4S dicluster domain-containing protein</fullName>
    </submittedName>
</protein>